<evidence type="ECO:0000313" key="2">
    <source>
        <dbReference type="Proteomes" id="UP001165685"/>
    </source>
</evidence>
<dbReference type="InterPro" id="IPR052036">
    <property type="entry name" value="Hydrolase/PRTase-associated"/>
</dbReference>
<accession>A0ABT4TE06</accession>
<reference evidence="1" key="1">
    <citation type="submission" date="2023-01" db="EMBL/GenBank/DDBJ databases">
        <title>Draft genome sequence of Nocardiopsis sp. LSu2-4 isolated from halophytes.</title>
        <authorList>
            <person name="Duangmal K."/>
            <person name="Chantavorakit T."/>
        </authorList>
    </citation>
    <scope>NUCLEOTIDE SEQUENCE</scope>
    <source>
        <strain evidence="1">LSu2-4</strain>
    </source>
</reference>
<organism evidence="1 2">
    <name type="scientific">Nocardiopsis suaedae</name>
    <dbReference type="NCBI Taxonomy" id="3018444"/>
    <lineage>
        <taxon>Bacteria</taxon>
        <taxon>Bacillati</taxon>
        <taxon>Actinomycetota</taxon>
        <taxon>Actinomycetes</taxon>
        <taxon>Streptosporangiales</taxon>
        <taxon>Nocardiopsidaceae</taxon>
        <taxon>Nocardiopsis</taxon>
    </lineage>
</organism>
<dbReference type="Gene3D" id="3.30.1870.10">
    <property type="entry name" value="EreA-like, domain 2"/>
    <property type="match status" value="1"/>
</dbReference>
<comment type="caution">
    <text evidence="1">The sequence shown here is derived from an EMBL/GenBank/DDBJ whole genome shotgun (WGS) entry which is preliminary data.</text>
</comment>
<dbReference type="RefSeq" id="WP_270674837.1">
    <property type="nucleotide sequence ID" value="NZ_JAQFWP010000001.1"/>
</dbReference>
<dbReference type="PANTHER" id="PTHR31299:SF0">
    <property type="entry name" value="ESTERASE, PUTATIVE (AFU_ORTHOLOGUE AFUA_1G05850)-RELATED"/>
    <property type="match status" value="1"/>
</dbReference>
<sequence>MPLDKDGEKFGFGEEGGTAGEAVARYLDTLGSAPALLGLGEPTHGVESFPQMRNRIIEYLVRYKGFRSVALESSCLAGRIVDAFVTDGEGGLDEAMARGFSHEFGSLPSNRALVAWLREVNADREPADRVRFYGFDGPMEMMSVPSPRAALMEAHGYLVEHMGQARVRHAADRIDGLLGYDGVWASSAAMMDATQSVGDTQAARALRPIADDLLALMEAEAPTLREASSDAAYQDAHMLIRTALGLLRYHSAMAWAAPMPERLAALGGLRDALMAENLRAVVSAEAERGPTLVFAHNTHLWKRRTAMDMGGMAVQWWCAGALVAPELKDRYVVIASDMAEAEGTDAAEGAPDSLQGVLSQAVAPEASRAREGALFPVDAVREVRSGGRAIQARGDLKDPRYIPIDGLDGMNAIAFIQGRGSERVLWGGQEGGGGGDQPSRPS</sequence>
<dbReference type="InterPro" id="IPR007815">
    <property type="entry name" value="Emycin_Estase"/>
</dbReference>
<dbReference type="Proteomes" id="UP001165685">
    <property type="component" value="Unassembled WGS sequence"/>
</dbReference>
<dbReference type="EMBL" id="JAQFWP010000001">
    <property type="protein sequence ID" value="MDA2802942.1"/>
    <property type="molecule type" value="Genomic_DNA"/>
</dbReference>
<name>A0ABT4TE06_9ACTN</name>
<dbReference type="PANTHER" id="PTHR31299">
    <property type="entry name" value="ESTERASE, PUTATIVE (AFU_ORTHOLOGUE AFUA_1G05850)-RELATED"/>
    <property type="match status" value="1"/>
</dbReference>
<keyword evidence="2" id="KW-1185">Reference proteome</keyword>
<dbReference type="Pfam" id="PF05139">
    <property type="entry name" value="Erythro_esteras"/>
    <property type="match status" value="1"/>
</dbReference>
<dbReference type="CDD" id="cd14728">
    <property type="entry name" value="Ere-like"/>
    <property type="match status" value="1"/>
</dbReference>
<evidence type="ECO:0000313" key="1">
    <source>
        <dbReference type="EMBL" id="MDA2802942.1"/>
    </source>
</evidence>
<proteinExistence type="predicted"/>
<dbReference type="SUPFAM" id="SSF159501">
    <property type="entry name" value="EreA/ChaN-like"/>
    <property type="match status" value="1"/>
</dbReference>
<protein>
    <submittedName>
        <fullName evidence="1">Erythromycin esterase family protein</fullName>
    </submittedName>
</protein>
<gene>
    <name evidence="1" type="ORF">O4U47_00330</name>
</gene>